<reference evidence="3" key="1">
    <citation type="submission" date="2025-08" db="UniProtKB">
        <authorList>
            <consortium name="RefSeq"/>
        </authorList>
    </citation>
    <scope>IDENTIFICATION</scope>
    <source>
        <tissue evidence="3">Whole organism</tissue>
    </source>
</reference>
<organism evidence="2 3">
    <name type="scientific">Frankliniella occidentalis</name>
    <name type="common">Western flower thrips</name>
    <name type="synonym">Euthrips occidentalis</name>
    <dbReference type="NCBI Taxonomy" id="133901"/>
    <lineage>
        <taxon>Eukaryota</taxon>
        <taxon>Metazoa</taxon>
        <taxon>Ecdysozoa</taxon>
        <taxon>Arthropoda</taxon>
        <taxon>Hexapoda</taxon>
        <taxon>Insecta</taxon>
        <taxon>Pterygota</taxon>
        <taxon>Neoptera</taxon>
        <taxon>Paraneoptera</taxon>
        <taxon>Thysanoptera</taxon>
        <taxon>Terebrantia</taxon>
        <taxon>Thripoidea</taxon>
        <taxon>Thripidae</taxon>
        <taxon>Frankliniella</taxon>
    </lineage>
</organism>
<dbReference type="AlphaFoldDB" id="A0A9C6X7S6"/>
<feature type="compositionally biased region" description="Basic residues" evidence="1">
    <location>
        <begin position="84"/>
        <end position="103"/>
    </location>
</feature>
<keyword evidence="2" id="KW-1185">Reference proteome</keyword>
<name>A0A9C6X7S6_FRAOC</name>
<protein>
    <submittedName>
        <fullName evidence="3">Uncharacterized protein LOC127751349 isoform X2</fullName>
    </submittedName>
</protein>
<dbReference type="Proteomes" id="UP000504606">
    <property type="component" value="Unplaced"/>
</dbReference>
<dbReference type="GeneID" id="127751349"/>
<evidence type="ECO:0000313" key="3">
    <source>
        <dbReference type="RefSeq" id="XP_052130757.1"/>
    </source>
</evidence>
<evidence type="ECO:0000256" key="1">
    <source>
        <dbReference type="SAM" id="MobiDB-lite"/>
    </source>
</evidence>
<accession>A0A9C6X7S6</accession>
<dbReference type="RefSeq" id="XP_052130757.1">
    <property type="nucleotide sequence ID" value="XM_052274797.1"/>
</dbReference>
<sequence>MVACVQHISQGEDIRPSSADDPIASPIAQFSSAVIAVVQPQPQPRTQPRTQPIPAVQRLTRATHGGRDGHLRPCATPGQCHPAAARRHAGRRQPRGSRRRRGRAVPAPAVAGVVASTRARRGRHPRATTSGR</sequence>
<proteinExistence type="predicted"/>
<gene>
    <name evidence="3" type="primary">LOC127751349</name>
</gene>
<evidence type="ECO:0000313" key="2">
    <source>
        <dbReference type="Proteomes" id="UP000504606"/>
    </source>
</evidence>
<feature type="region of interest" description="Disordered" evidence="1">
    <location>
        <begin position="64"/>
        <end position="132"/>
    </location>
</feature>
<feature type="compositionally biased region" description="Low complexity" evidence="1">
    <location>
        <begin position="104"/>
        <end position="115"/>
    </location>
</feature>